<proteinExistence type="predicted"/>
<keyword evidence="2" id="KW-1185">Reference proteome</keyword>
<gene>
    <name evidence="1" type="ORF">SPELUC_LOCUS16060</name>
</gene>
<evidence type="ECO:0000313" key="1">
    <source>
        <dbReference type="EMBL" id="CAG8775920.1"/>
    </source>
</evidence>
<organism evidence="1 2">
    <name type="scientific">Cetraspora pellucida</name>
    <dbReference type="NCBI Taxonomy" id="1433469"/>
    <lineage>
        <taxon>Eukaryota</taxon>
        <taxon>Fungi</taxon>
        <taxon>Fungi incertae sedis</taxon>
        <taxon>Mucoromycota</taxon>
        <taxon>Glomeromycotina</taxon>
        <taxon>Glomeromycetes</taxon>
        <taxon>Diversisporales</taxon>
        <taxon>Gigasporaceae</taxon>
        <taxon>Cetraspora</taxon>
    </lineage>
</organism>
<name>A0ACA9R459_9GLOM</name>
<dbReference type="EMBL" id="CAJVPW010057081">
    <property type="protein sequence ID" value="CAG8775920.1"/>
    <property type="molecule type" value="Genomic_DNA"/>
</dbReference>
<reference evidence="1" key="1">
    <citation type="submission" date="2021-06" db="EMBL/GenBank/DDBJ databases">
        <authorList>
            <person name="Kallberg Y."/>
            <person name="Tangrot J."/>
            <person name="Rosling A."/>
        </authorList>
    </citation>
    <scope>NUCLEOTIDE SEQUENCE</scope>
    <source>
        <strain evidence="1">28 12/20/2015</strain>
    </source>
</reference>
<accession>A0ACA9R459</accession>
<feature type="non-terminal residue" evidence="1">
    <location>
        <position position="1"/>
    </location>
</feature>
<sequence>EADLVNASGEITELKKQVKFESDKTQDAYNRLQKQTDIYIQQLAQQSANFQTKTDGLLADIKALKEKAKTDNQQIKDSSLEKIRELTQQIATLSAELRLRQKPQQNNQGTQTDTTSSELRGIVNIVISNLNNLDELLAKVHYLKDHPKQEAIHMRLNK</sequence>
<protein>
    <submittedName>
        <fullName evidence="1">9940_t:CDS:1</fullName>
    </submittedName>
</protein>
<comment type="caution">
    <text evidence="1">The sequence shown here is derived from an EMBL/GenBank/DDBJ whole genome shotgun (WGS) entry which is preliminary data.</text>
</comment>
<evidence type="ECO:0000313" key="2">
    <source>
        <dbReference type="Proteomes" id="UP000789366"/>
    </source>
</evidence>
<dbReference type="Proteomes" id="UP000789366">
    <property type="component" value="Unassembled WGS sequence"/>
</dbReference>